<dbReference type="EMBL" id="KY653126">
    <property type="protein sequence ID" value="ARM68348.1"/>
    <property type="molecule type" value="Genomic_DNA"/>
</dbReference>
<reference evidence="1 2" key="1">
    <citation type="submission" date="2017-02" db="EMBL/GenBank/DDBJ databases">
        <title>Analysis of active prophages from bacterial high-throughput sequencing data.</title>
        <authorList>
            <person name="Sun Q."/>
            <person name="Zhang X."/>
            <person name="Xing S."/>
            <person name="Tong Y.-G."/>
        </authorList>
    </citation>
    <scope>NUCLEOTIDE SEQUENCE [LARGE SCALE GENOMIC DNA]</scope>
</reference>
<dbReference type="KEGG" id="vg:77923778"/>
<proteinExistence type="predicted"/>
<evidence type="ECO:0000313" key="2">
    <source>
        <dbReference type="Proteomes" id="UP000224518"/>
    </source>
</evidence>
<evidence type="ECO:0000313" key="1">
    <source>
        <dbReference type="EMBL" id="ARM68348.1"/>
    </source>
</evidence>
<keyword evidence="2" id="KW-1185">Reference proteome</keyword>
<dbReference type="GeneID" id="77923778"/>
<accession>A0A1W6JQ30</accession>
<dbReference type="RefSeq" id="YP_010648340.1">
    <property type="nucleotide sequence ID" value="NC_070727.1"/>
</dbReference>
<protein>
    <submittedName>
        <fullName evidence="1">Replication initiation protein</fullName>
    </submittedName>
</protein>
<dbReference type="Proteomes" id="UP000224518">
    <property type="component" value="Segment"/>
</dbReference>
<sequence>MGIIRIDKTAGNYFIASKYYVEDENISWKAKGIMSYLFSKPDDWQIYQTQLEKVSKDGKASVRSTINELIDNGYMTRQSRRKSNGDFDGYDYTLHEHPVNDGVRKMEDAKMEDAKMVIAKSDTTNNNSTNNDLTNNDINTSATKVTQEQFDQWWNLYDKKLDKKKAFSLFKSALKKYEFETIMNGTKNYLKTITDKQYQKYPKTFLSQESFLNDYGNEVKTSEESYLDKLMEEG</sequence>
<organism evidence="1 2">
    <name type="scientific">Staphylococcus virus IME1354_01</name>
    <dbReference type="NCBI Taxonomy" id="3070820"/>
    <lineage>
        <taxon>Viruses</taxon>
        <taxon>Duplodnaviria</taxon>
        <taxon>Heunggongvirae</taxon>
        <taxon>Uroviricota</taxon>
        <taxon>Caudoviricetes</taxon>
        <taxon>Zhangqianvirus</taxon>
        <taxon>Zhangqianvirus IME1354</taxon>
    </lineage>
</organism>
<name>A0A1W6JQ30_9CAUD</name>